<dbReference type="OrthoDB" id="2356263at2"/>
<reference evidence="5 6" key="1">
    <citation type="submission" date="2019-10" db="EMBL/GenBank/DDBJ databases">
        <title>Streptomyces smaragdinus sp. nov. and Streptomyces fabii sp. nov., isolated from the gut of fungus growing-termite Macrotermes natalensis.</title>
        <authorList>
            <person name="Schwitalla J."/>
            <person name="Benndorf R."/>
            <person name="Martin K."/>
            <person name="De Beer W."/>
            <person name="Kaster A.-K."/>
            <person name="Vollmers J."/>
            <person name="Poulsen M."/>
            <person name="Beemelmanns C."/>
        </authorList>
    </citation>
    <scope>NUCLEOTIDE SEQUENCE [LARGE SCALE GENOMIC DNA]</scope>
    <source>
        <strain evidence="5 6">RB5</strain>
    </source>
</reference>
<dbReference type="InterPro" id="IPR039538">
    <property type="entry name" value="BetI_C"/>
</dbReference>
<dbReference type="Pfam" id="PF00440">
    <property type="entry name" value="TetR_N"/>
    <property type="match status" value="1"/>
</dbReference>
<evidence type="ECO:0000313" key="6">
    <source>
        <dbReference type="Proteomes" id="UP000466345"/>
    </source>
</evidence>
<accession>A0A7K0CFC4</accession>
<keyword evidence="1" id="KW-0678">Repressor</keyword>
<dbReference type="Gene3D" id="1.10.357.10">
    <property type="entry name" value="Tetracycline Repressor, domain 2"/>
    <property type="match status" value="1"/>
</dbReference>
<dbReference type="GO" id="GO:0000976">
    <property type="term" value="F:transcription cis-regulatory region binding"/>
    <property type="evidence" value="ECO:0007669"/>
    <property type="project" value="TreeGrafter"/>
</dbReference>
<keyword evidence="2 3" id="KW-0238">DNA-binding</keyword>
<evidence type="ECO:0000256" key="1">
    <source>
        <dbReference type="ARBA" id="ARBA00022491"/>
    </source>
</evidence>
<evidence type="ECO:0000259" key="4">
    <source>
        <dbReference type="PROSITE" id="PS50977"/>
    </source>
</evidence>
<dbReference type="PANTHER" id="PTHR30055">
    <property type="entry name" value="HTH-TYPE TRANSCRIPTIONAL REGULATOR RUTR"/>
    <property type="match status" value="1"/>
</dbReference>
<dbReference type="InterPro" id="IPR001647">
    <property type="entry name" value="HTH_TetR"/>
</dbReference>
<dbReference type="Proteomes" id="UP000466345">
    <property type="component" value="Unassembled WGS sequence"/>
</dbReference>
<gene>
    <name evidence="5" type="ORF">SRB5_22970</name>
</gene>
<evidence type="ECO:0000256" key="3">
    <source>
        <dbReference type="PROSITE-ProRule" id="PRU00335"/>
    </source>
</evidence>
<dbReference type="InterPro" id="IPR009057">
    <property type="entry name" value="Homeodomain-like_sf"/>
</dbReference>
<evidence type="ECO:0000256" key="2">
    <source>
        <dbReference type="ARBA" id="ARBA00023125"/>
    </source>
</evidence>
<sequence>MGHREDLLEGAKRCLLEKGWTRTTARDIVAASGANLASIGYHYGSKDELMGQAYLALIEEWGQRVGELVDEAGLPDEPGARQAALFDAMMRGISENPGFWKTQLEVIGQASHNEKLMEFFSKSMPLGWEGMLELFEGIPEGTGDQELIDSVGWVYSALFAGMWVQHLVSPERTPPGAVVMRSLQRIVEGKVGPA</sequence>
<dbReference type="SUPFAM" id="SSF46689">
    <property type="entry name" value="Homeodomain-like"/>
    <property type="match status" value="1"/>
</dbReference>
<feature type="domain" description="HTH tetR-type" evidence="4">
    <location>
        <begin position="1"/>
        <end position="61"/>
    </location>
</feature>
<dbReference type="Pfam" id="PF13977">
    <property type="entry name" value="TetR_C_6"/>
    <property type="match status" value="1"/>
</dbReference>
<dbReference type="GO" id="GO:0003700">
    <property type="term" value="F:DNA-binding transcription factor activity"/>
    <property type="evidence" value="ECO:0007669"/>
    <property type="project" value="TreeGrafter"/>
</dbReference>
<feature type="DNA-binding region" description="H-T-H motif" evidence="3">
    <location>
        <begin position="24"/>
        <end position="43"/>
    </location>
</feature>
<protein>
    <recommendedName>
        <fullName evidence="4">HTH tetR-type domain-containing protein</fullName>
    </recommendedName>
</protein>
<keyword evidence="6" id="KW-1185">Reference proteome</keyword>
<dbReference type="PANTHER" id="PTHR30055:SF219">
    <property type="entry name" value="TRANSCRIPTIONAL REGULATORY PROTEIN"/>
    <property type="match status" value="1"/>
</dbReference>
<dbReference type="EMBL" id="WEGJ01000005">
    <property type="protein sequence ID" value="MQY12167.1"/>
    <property type="molecule type" value="Genomic_DNA"/>
</dbReference>
<dbReference type="PROSITE" id="PS50977">
    <property type="entry name" value="HTH_TETR_2"/>
    <property type="match status" value="1"/>
</dbReference>
<dbReference type="RefSeq" id="WP_153451526.1">
    <property type="nucleotide sequence ID" value="NZ_WEGJ01000005.1"/>
</dbReference>
<name>A0A7K0CFC4_9ACTN</name>
<organism evidence="5 6">
    <name type="scientific">Streptomyces smaragdinus</name>
    <dbReference type="NCBI Taxonomy" id="2585196"/>
    <lineage>
        <taxon>Bacteria</taxon>
        <taxon>Bacillati</taxon>
        <taxon>Actinomycetota</taxon>
        <taxon>Actinomycetes</taxon>
        <taxon>Kitasatosporales</taxon>
        <taxon>Streptomycetaceae</taxon>
        <taxon>Streptomyces</taxon>
    </lineage>
</organism>
<comment type="caution">
    <text evidence="5">The sequence shown here is derived from an EMBL/GenBank/DDBJ whole genome shotgun (WGS) entry which is preliminary data.</text>
</comment>
<dbReference type="InterPro" id="IPR050109">
    <property type="entry name" value="HTH-type_TetR-like_transc_reg"/>
</dbReference>
<evidence type="ECO:0000313" key="5">
    <source>
        <dbReference type="EMBL" id="MQY12167.1"/>
    </source>
</evidence>
<proteinExistence type="predicted"/>
<dbReference type="AlphaFoldDB" id="A0A7K0CFC4"/>